<keyword evidence="4" id="KW-0843">Virulence</keyword>
<evidence type="ECO:0000256" key="5">
    <source>
        <dbReference type="ARBA" id="ARBA00023136"/>
    </source>
</evidence>
<keyword evidence="5" id="KW-0472">Membrane</keyword>
<keyword evidence="6" id="KW-0325">Glycoprotein</keyword>
<dbReference type="Pfam" id="PF11807">
    <property type="entry name" value="UstYa"/>
    <property type="match status" value="1"/>
</dbReference>
<comment type="caution">
    <text evidence="8">The sequence shown here is derived from an EMBL/GenBank/DDBJ whole genome shotgun (WGS) entry which is preliminary data.</text>
</comment>
<evidence type="ECO:0000256" key="4">
    <source>
        <dbReference type="ARBA" id="ARBA00023026"/>
    </source>
</evidence>
<evidence type="ECO:0000256" key="2">
    <source>
        <dbReference type="ARBA" id="ARBA00022692"/>
    </source>
</evidence>
<evidence type="ECO:0000256" key="3">
    <source>
        <dbReference type="ARBA" id="ARBA00022989"/>
    </source>
</evidence>
<dbReference type="GO" id="GO:0016020">
    <property type="term" value="C:membrane"/>
    <property type="evidence" value="ECO:0007669"/>
    <property type="project" value="UniProtKB-SubCell"/>
</dbReference>
<dbReference type="PANTHER" id="PTHR33365">
    <property type="entry name" value="YALI0B05434P"/>
    <property type="match status" value="1"/>
</dbReference>
<dbReference type="Proteomes" id="UP001175000">
    <property type="component" value="Unassembled WGS sequence"/>
</dbReference>
<evidence type="ECO:0000256" key="6">
    <source>
        <dbReference type="ARBA" id="ARBA00023180"/>
    </source>
</evidence>
<keyword evidence="2" id="KW-0812">Transmembrane</keyword>
<dbReference type="GO" id="GO:0043386">
    <property type="term" value="P:mycotoxin biosynthetic process"/>
    <property type="evidence" value="ECO:0007669"/>
    <property type="project" value="InterPro"/>
</dbReference>
<dbReference type="AlphaFoldDB" id="A0AA40C0I2"/>
<dbReference type="EMBL" id="JAULSU010000004">
    <property type="protein sequence ID" value="KAK0620542.1"/>
    <property type="molecule type" value="Genomic_DNA"/>
</dbReference>
<dbReference type="PANTHER" id="PTHR33365:SF13">
    <property type="entry name" value="TAT PATHWAY SIGNAL SEQUENCE"/>
    <property type="match status" value="1"/>
</dbReference>
<evidence type="ECO:0008006" key="10">
    <source>
        <dbReference type="Google" id="ProtNLM"/>
    </source>
</evidence>
<organism evidence="8 9">
    <name type="scientific">Immersiella caudata</name>
    <dbReference type="NCBI Taxonomy" id="314043"/>
    <lineage>
        <taxon>Eukaryota</taxon>
        <taxon>Fungi</taxon>
        <taxon>Dikarya</taxon>
        <taxon>Ascomycota</taxon>
        <taxon>Pezizomycotina</taxon>
        <taxon>Sordariomycetes</taxon>
        <taxon>Sordariomycetidae</taxon>
        <taxon>Sordariales</taxon>
        <taxon>Lasiosphaeriaceae</taxon>
        <taxon>Immersiella</taxon>
    </lineage>
</organism>
<evidence type="ECO:0000313" key="9">
    <source>
        <dbReference type="Proteomes" id="UP001175000"/>
    </source>
</evidence>
<evidence type="ECO:0000313" key="8">
    <source>
        <dbReference type="EMBL" id="KAK0620542.1"/>
    </source>
</evidence>
<gene>
    <name evidence="8" type="ORF">B0T14DRAFT_586967</name>
</gene>
<sequence length="206" mass="23936">MYSPIIDDVKMRYHEVRFDGRFADANVFRGEPPSPEVDKAWESLGVGYRPVMISDDKAYRSGLTTNHTRRNSKYGGGYPVYVEGLHQLHCLNLLRKSLYYNYEYYHTQGKGPFSDPDKVLHWHVSHCVDFIRQRLMCDVDIGVFGSVWVNRTDPRPFVDFNTRHVCRDFEAVRAWAERHQVDDGDGLPGDFWEPIGEGTYVWDVAP</sequence>
<evidence type="ECO:0000256" key="1">
    <source>
        <dbReference type="ARBA" id="ARBA00004167"/>
    </source>
</evidence>
<protein>
    <recommendedName>
        <fullName evidence="10">Tat pathway signal sequence</fullName>
    </recommendedName>
</protein>
<comment type="subcellular location">
    <subcellularLocation>
        <location evidence="1">Membrane</location>
        <topology evidence="1">Single-pass membrane protein</topology>
    </subcellularLocation>
</comment>
<keyword evidence="3" id="KW-1133">Transmembrane helix</keyword>
<name>A0AA40C0I2_9PEZI</name>
<reference evidence="8" key="1">
    <citation type="submission" date="2023-06" db="EMBL/GenBank/DDBJ databases">
        <title>Genome-scale phylogeny and comparative genomics of the fungal order Sordariales.</title>
        <authorList>
            <consortium name="Lawrence Berkeley National Laboratory"/>
            <person name="Hensen N."/>
            <person name="Bonometti L."/>
            <person name="Westerberg I."/>
            <person name="Brannstrom I.O."/>
            <person name="Guillou S."/>
            <person name="Cros-Aarteil S."/>
            <person name="Calhoun S."/>
            <person name="Haridas S."/>
            <person name="Kuo A."/>
            <person name="Mondo S."/>
            <person name="Pangilinan J."/>
            <person name="Riley R."/>
            <person name="Labutti K."/>
            <person name="Andreopoulos B."/>
            <person name="Lipzen A."/>
            <person name="Chen C."/>
            <person name="Yanf M."/>
            <person name="Daum C."/>
            <person name="Ng V."/>
            <person name="Clum A."/>
            <person name="Steindorff A."/>
            <person name="Ohm R."/>
            <person name="Martin F."/>
            <person name="Silar P."/>
            <person name="Natvig D."/>
            <person name="Lalanne C."/>
            <person name="Gautier V."/>
            <person name="Ament-Velasquez S.L."/>
            <person name="Kruys A."/>
            <person name="Hutchinson M.I."/>
            <person name="Powell A.J."/>
            <person name="Barry K."/>
            <person name="Miller A.N."/>
            <person name="Grigoriev I.V."/>
            <person name="Debuchy R."/>
            <person name="Gladieux P."/>
            <person name="Thoren M.H."/>
            <person name="Johannesson H."/>
        </authorList>
    </citation>
    <scope>NUCLEOTIDE SEQUENCE</scope>
    <source>
        <strain evidence="8">CBS 606.72</strain>
    </source>
</reference>
<comment type="similarity">
    <text evidence="7">Belongs to the ustYa family.</text>
</comment>
<proteinExistence type="inferred from homology"/>
<accession>A0AA40C0I2</accession>
<evidence type="ECO:0000256" key="7">
    <source>
        <dbReference type="ARBA" id="ARBA00035112"/>
    </source>
</evidence>
<dbReference type="InterPro" id="IPR021765">
    <property type="entry name" value="UstYa-like"/>
</dbReference>
<keyword evidence="9" id="KW-1185">Reference proteome</keyword>